<evidence type="ECO:0000256" key="2">
    <source>
        <dbReference type="SAM" id="SignalP"/>
    </source>
</evidence>
<dbReference type="SUPFAM" id="SSF51445">
    <property type="entry name" value="(Trans)glycosidases"/>
    <property type="match status" value="1"/>
</dbReference>
<organism evidence="6 7">
    <name type="scientific">Flavobacterium potami</name>
    <dbReference type="NCBI Taxonomy" id="2872310"/>
    <lineage>
        <taxon>Bacteria</taxon>
        <taxon>Pseudomonadati</taxon>
        <taxon>Bacteroidota</taxon>
        <taxon>Flavobacteriia</taxon>
        <taxon>Flavobacteriales</taxon>
        <taxon>Flavobacteriaceae</taxon>
        <taxon>Flavobacterium</taxon>
    </lineage>
</organism>
<dbReference type="InterPro" id="IPR041224">
    <property type="entry name" value="BPA_C"/>
</dbReference>
<dbReference type="EMBL" id="JAINUY010000001">
    <property type="protein sequence ID" value="MBZ4033855.1"/>
    <property type="molecule type" value="Genomic_DNA"/>
</dbReference>
<evidence type="ECO:0000256" key="1">
    <source>
        <dbReference type="ARBA" id="ARBA00022729"/>
    </source>
</evidence>
<dbReference type="InterPro" id="IPR026444">
    <property type="entry name" value="Secre_tail"/>
</dbReference>
<proteinExistence type="predicted"/>
<feature type="domain" description="Porphyranase beta-sandwich" evidence="4">
    <location>
        <begin position="426"/>
        <end position="529"/>
    </location>
</feature>
<comment type="caution">
    <text evidence="6">The sequence shown here is derived from an EMBL/GenBank/DDBJ whole genome shotgun (WGS) entry which is preliminary data.</text>
</comment>
<name>A0A9X1H7Y9_9FLAO</name>
<evidence type="ECO:0000259" key="3">
    <source>
        <dbReference type="Pfam" id="PF18040"/>
    </source>
</evidence>
<evidence type="ECO:0000259" key="5">
    <source>
        <dbReference type="Pfam" id="PF18962"/>
    </source>
</evidence>
<keyword evidence="1 2" id="KW-0732">Signal</keyword>
<feature type="signal peptide" evidence="2">
    <location>
        <begin position="1"/>
        <end position="23"/>
    </location>
</feature>
<feature type="chain" id="PRO_5040746717" evidence="2">
    <location>
        <begin position="24"/>
        <end position="726"/>
    </location>
</feature>
<dbReference type="Gene3D" id="2.60.120.1200">
    <property type="match status" value="1"/>
</dbReference>
<dbReference type="Proteomes" id="UP001139366">
    <property type="component" value="Unassembled WGS sequence"/>
</dbReference>
<dbReference type="RefSeq" id="WP_144219270.1">
    <property type="nucleotide sequence ID" value="NZ_JAINUY010000001.1"/>
</dbReference>
<keyword evidence="7" id="KW-1185">Reference proteome</keyword>
<evidence type="ECO:0000313" key="6">
    <source>
        <dbReference type="EMBL" id="MBZ4033855.1"/>
    </source>
</evidence>
<dbReference type="NCBIfam" id="TIGR04183">
    <property type="entry name" value="Por_Secre_tail"/>
    <property type="match status" value="1"/>
</dbReference>
<gene>
    <name evidence="6" type="ORF">K6T82_03700</name>
</gene>
<accession>A0A9X1H7Y9</accession>
<evidence type="ECO:0000313" key="7">
    <source>
        <dbReference type="Proteomes" id="UP001139366"/>
    </source>
</evidence>
<dbReference type="Pfam" id="PF18040">
    <property type="entry name" value="BPA_C"/>
    <property type="match status" value="1"/>
</dbReference>
<feature type="domain" description="Secretion system C-terminal sorting" evidence="5">
    <location>
        <begin position="654"/>
        <end position="723"/>
    </location>
</feature>
<sequence length="726" mass="81617">MKRNKRIVFRYAILLACAFPTYAQVNVNLKLNVKHSVGGISTFDRSKFITTHANQTETEWDGDNVSPDLRNEFLNGLDVYLGRDTGGITYVLKNQLNQDPARPGFANPTQITSLGNYSKSQYAQKTNLHQYENRKSLVLCAQLHPFWTGTDHQPTNSGWYLANATATGEYMGRYINAFSGDGITGQKKPTYVEVINEPDYDLLGGLKEYTKSIKDIADFHNGVADAIRVQVPNAKIGGYTNAFPEFEVGNFQRWNNRDKLFMDVAGSKMDFWSLHLYDFSSINNGKKQLRSGSNIEATFDMMDQYSVMKFGVTKPYVISEYGAQTHDYNNSQWSSYRDWLILKAMNSQLMAFLERPNTIDFAIPFVVTKAEWGMYNGVPYSHRLMRKANEPASYTGQWVYTDLVKFYQLWKNVKGTRVYSKTDNLDVLTNTYIDGNKAYVILNNLNFQATKVNLNLFNINNTAITSINKKQLTLINNFATLEESTVPSPLTSVTLGAESTIILEYTFANAITINETCDETKYFATTYLQPISANQPINFSVNGVQKSTYGDAVLRIGLGRDHGQSLSPIVKVNNTIIPVPTNFRGYDQAERDRFFGVLEIPVPYNLVTANNQIAVQLPDTGGHVSSVALQVYNFSTNLLSVDPKTFENDNTITIYPNPVIDTLTIKNTYANESNSTAMIYDGAGKLVKKEILSSARINVSSLSEGIYYIVFLKENKKIGAAKFIKK</sequence>
<evidence type="ECO:0000259" key="4">
    <source>
        <dbReference type="Pfam" id="PF18206"/>
    </source>
</evidence>
<dbReference type="InterPro" id="IPR017853">
    <property type="entry name" value="GH"/>
</dbReference>
<dbReference type="CDD" id="cd21510">
    <property type="entry name" value="agarase_cat"/>
    <property type="match status" value="1"/>
</dbReference>
<dbReference type="AlphaFoldDB" id="A0A9X1H7Y9"/>
<dbReference type="Gene3D" id="3.20.20.80">
    <property type="entry name" value="Glycosidases"/>
    <property type="match status" value="1"/>
</dbReference>
<dbReference type="Pfam" id="PF18962">
    <property type="entry name" value="Por_Secre_tail"/>
    <property type="match status" value="1"/>
</dbReference>
<protein>
    <submittedName>
        <fullName evidence="6">T9SS type A sorting domain-containing protein</fullName>
    </submittedName>
</protein>
<feature type="domain" description="Beta-porphyranase A C-terminal" evidence="3">
    <location>
        <begin position="538"/>
        <end position="632"/>
    </location>
</feature>
<dbReference type="Pfam" id="PF18206">
    <property type="entry name" value="Porphyrn_cat_1"/>
    <property type="match status" value="1"/>
</dbReference>
<reference evidence="6 7" key="1">
    <citation type="journal article" date="2023" name="Antonie Van Leeuwenhoek">
        <title>Flavobacterium potami sp. nov., a multi-metal resistance genes harbouring bacterium isolated from shallow river silt.</title>
        <authorList>
            <person name="Li S."/>
            <person name="Mao S."/>
            <person name="Mu W."/>
            <person name="Guo B."/>
            <person name="Li C."/>
            <person name="Zhu Q."/>
            <person name="Hou X."/>
            <person name="Zhao Y."/>
            <person name="Wei S."/>
            <person name="Liu H."/>
            <person name="Liu A."/>
        </authorList>
    </citation>
    <scope>NUCLEOTIDE SEQUENCE [LARGE SCALE GENOMIC DNA]</scope>
    <source>
        <strain evidence="6 7">17A</strain>
    </source>
</reference>
<dbReference type="InterPro" id="IPR040527">
    <property type="entry name" value="Beta-sand_Porphyrn"/>
</dbReference>